<protein>
    <recommendedName>
        <fullName evidence="4">Vacuolar protein sorting-associated protein 26C</fullName>
    </recommendedName>
</protein>
<dbReference type="InterPro" id="IPR014752">
    <property type="entry name" value="Arrestin-like_C"/>
</dbReference>
<comment type="similarity">
    <text evidence="2">Belongs to the VPS26 family.</text>
</comment>
<evidence type="ECO:0000256" key="2">
    <source>
        <dbReference type="ARBA" id="ARBA00009100"/>
    </source>
</evidence>
<comment type="subcellular location">
    <subcellularLocation>
        <location evidence="1">Endosome</location>
    </subcellularLocation>
</comment>
<evidence type="ECO:0000256" key="1">
    <source>
        <dbReference type="ARBA" id="ARBA00004177"/>
    </source>
</evidence>
<comment type="function">
    <text evidence="5">Component of the commander complex that is essential for endosomal recycling of transmembrane cargos; the commander complex is composed of the CCC subcomplex and the retriever subcomplex. Component of the retriever complex, which is a heterotrimeric complex related to retromer cargo-selective complex (CSC) and essential for retromer-independent retrieval and recycling of numerous cargos such as integrin alpha-5/beta-1 (ITGA5:ITGB1). The recruitment of the retriever complex to the endosomal membrane involves CCC and WASH complexes. In the endosomes, drives the retriever and recycling of NxxY-motif-containing cargo proteins by coupling to SNX17, a cargo essential for the homeostatic maintenance of numerous cell surface proteins associated with processes that include cell migration, cell adhesion, nutrient supply and cell signaling.</text>
</comment>
<keyword evidence="8" id="KW-1185">Reference proteome</keyword>
<dbReference type="PANTHER" id="PTHR12233">
    <property type="entry name" value="VACUOLAR PROTEIN SORTING 26 RELATED"/>
    <property type="match status" value="1"/>
</dbReference>
<evidence type="ECO:0000313" key="7">
    <source>
        <dbReference type="EMBL" id="KAK1800415.1"/>
    </source>
</evidence>
<evidence type="ECO:0000256" key="6">
    <source>
        <dbReference type="ARBA" id="ARBA00093474"/>
    </source>
</evidence>
<dbReference type="AlphaFoldDB" id="A0AAD9DYM3"/>
<proteinExistence type="inferred from homology"/>
<name>A0AAD9DYM3_9TELE</name>
<dbReference type="FunFam" id="2.60.40.640:FF:000009">
    <property type="entry name" value="Down syndrome critical region protein 3"/>
    <property type="match status" value="1"/>
</dbReference>
<dbReference type="Gene3D" id="2.60.40.640">
    <property type="match status" value="2"/>
</dbReference>
<evidence type="ECO:0000313" key="8">
    <source>
        <dbReference type="Proteomes" id="UP001239994"/>
    </source>
</evidence>
<dbReference type="InterPro" id="IPR028934">
    <property type="entry name" value="Vps26-related"/>
</dbReference>
<sequence length="315" mass="35222">MSAVLDLKLKRANKVYHEGEVLAGVVVITGKEAIQHQGISLTMEGFVNLQLSSKSVGVFEAFYNSVKPIQLINSNIEVAKPGKVPGGKTEIPFEFPLQVKGNKVLYETYHGVFVNIQYTLRCDMRRPLLAKDLSKTCEFMLHCQPQKSKVQPSPVDFIITPETLQNVRERSVLPKFLIRGHLDATNCVITQPLTGELVVESSEVAIKSIELQLVRVETCELSFKSPYFLVGVLLSKQGCAEGYARDATEIQNIQIAEGDVSHGLPIPIYMVFPRLFTCATLETTNFKVEFEVNVVIVFHDDHLITENFPLKLCRV</sequence>
<dbReference type="EMBL" id="JAROKS010000010">
    <property type="protein sequence ID" value="KAK1800415.1"/>
    <property type="molecule type" value="Genomic_DNA"/>
</dbReference>
<dbReference type="GO" id="GO:0006886">
    <property type="term" value="P:intracellular protein transport"/>
    <property type="evidence" value="ECO:0007669"/>
    <property type="project" value="InterPro"/>
</dbReference>
<accession>A0AAD9DYM3</accession>
<comment type="caution">
    <text evidence="7">The sequence shown here is derived from an EMBL/GenBank/DDBJ whole genome shotgun (WGS) entry which is preliminary data.</text>
</comment>
<organism evidence="7 8">
    <name type="scientific">Electrophorus voltai</name>
    <dbReference type="NCBI Taxonomy" id="2609070"/>
    <lineage>
        <taxon>Eukaryota</taxon>
        <taxon>Metazoa</taxon>
        <taxon>Chordata</taxon>
        <taxon>Craniata</taxon>
        <taxon>Vertebrata</taxon>
        <taxon>Euteleostomi</taxon>
        <taxon>Actinopterygii</taxon>
        <taxon>Neopterygii</taxon>
        <taxon>Teleostei</taxon>
        <taxon>Ostariophysi</taxon>
        <taxon>Gymnotiformes</taxon>
        <taxon>Gymnotoidei</taxon>
        <taxon>Gymnotidae</taxon>
        <taxon>Electrophorus</taxon>
    </lineage>
</organism>
<dbReference type="Proteomes" id="UP001239994">
    <property type="component" value="Unassembled WGS sequence"/>
</dbReference>
<evidence type="ECO:0000256" key="5">
    <source>
        <dbReference type="ARBA" id="ARBA00093280"/>
    </source>
</evidence>
<comment type="subunit">
    <text evidence="6">Component of the commander complex that is essential for endosomal recycling of transmembrane cargos; the commander complex is composed of the CCC subcomplex and the retriever subcomplex. Component of the heterotrimeric retriever complex consisting of VPS26C, VPS29 and VPS35L; within the complex interacts with VPS35L. Interacts with SNX17 (via C-terminus); the interaction is direct and associates SNX17 with the retriever complex. Interacts with SNX31; the interaction is direct.</text>
</comment>
<evidence type="ECO:0000256" key="3">
    <source>
        <dbReference type="ARBA" id="ARBA00022753"/>
    </source>
</evidence>
<dbReference type="GO" id="GO:0005768">
    <property type="term" value="C:endosome"/>
    <property type="evidence" value="ECO:0007669"/>
    <property type="project" value="UniProtKB-SubCell"/>
</dbReference>
<dbReference type="Pfam" id="PF03643">
    <property type="entry name" value="Vps26"/>
    <property type="match status" value="2"/>
</dbReference>
<keyword evidence="3" id="KW-0967">Endosome</keyword>
<reference evidence="7" key="1">
    <citation type="submission" date="2023-03" db="EMBL/GenBank/DDBJ databases">
        <title>Electrophorus voltai genome.</title>
        <authorList>
            <person name="Bian C."/>
        </authorList>
    </citation>
    <scope>NUCLEOTIDE SEQUENCE</scope>
    <source>
        <strain evidence="7">CB-2022</strain>
        <tissue evidence="7">Muscle</tissue>
    </source>
</reference>
<gene>
    <name evidence="7" type="ORF">P4O66_005651</name>
</gene>
<evidence type="ECO:0000256" key="4">
    <source>
        <dbReference type="ARBA" id="ARBA00067597"/>
    </source>
</evidence>